<evidence type="ECO:0000256" key="1">
    <source>
        <dbReference type="SAM" id="Coils"/>
    </source>
</evidence>
<reference evidence="3 4" key="1">
    <citation type="journal article" date="2019" name="Int. J. Syst. Evol. Microbiol.">
        <title>The Global Catalogue of Microorganisms (GCM) 10K type strain sequencing project: providing services to taxonomists for standard genome sequencing and annotation.</title>
        <authorList>
            <consortium name="The Broad Institute Genomics Platform"/>
            <consortium name="The Broad Institute Genome Sequencing Center for Infectious Disease"/>
            <person name="Wu L."/>
            <person name="Ma J."/>
        </authorList>
    </citation>
    <scope>NUCLEOTIDE SEQUENCE [LARGE SCALE GENOMIC DNA]</scope>
    <source>
        <strain evidence="3 4">JCM 11896</strain>
    </source>
</reference>
<sequence length="612" mass="69318">MSQEYILGQLETWLRTQKKIDLNTRSNISFQQENRKLVVVHNTNRSGSSVRCRLVESGENTWRTDLTFFTPARPGTGWVDVTIASDLRSTPKPPKFFDRIADVINAPRDGQLPLLSTPPLISLSRSDEVINWIADSSRHALLFVAGTNDQLDLMAWQKKVQLWSRDFRGLAQAVILDPATTEIVNDKLAHSHQIHPWTIRTFLPGVRLDEPADGSRHKILGWQRLGEDTDPAIRALLASIARRHASRRPRPIEVVRATRDLDRVTSALLLEQIFGTSDNQDHEPDPETTADDSTTADVVETRLTTSDRASGAINKEEIEQLRDLASEQKSLLASVAGVLGLKSTWSIEDLQQVASQLQNERQARLKSERNLVIMQRSRTELQKSLTEADDLREKIELLQLELSEEEQERQLADLLRIHAEEESLWLRRKFRELREWDLASARLPADAEPVIPDSFDELVDRIGEFESSRIFFTGSATTTRKLCDLDGSGKIARATWECLLVLQSYLAARESGNHDGNVHHYLESTPTGYRGYSPKKHAYSESESTLAKFGSLRMLPVPSECRDEGFVVMEAHFKLGKVGIRSPRMHYFDDYSGNRAIYIGYIGPHLRTVTTN</sequence>
<proteinExistence type="predicted"/>
<keyword evidence="1" id="KW-0175">Coiled coil</keyword>
<evidence type="ECO:0000313" key="4">
    <source>
        <dbReference type="Proteomes" id="UP001501414"/>
    </source>
</evidence>
<dbReference type="EMBL" id="BAAAJK010000046">
    <property type="protein sequence ID" value="GAA1399203.1"/>
    <property type="molecule type" value="Genomic_DNA"/>
</dbReference>
<protein>
    <submittedName>
        <fullName evidence="3">Uncharacterized protein</fullName>
    </submittedName>
</protein>
<name>A0ABN1Y6C2_9PSEU</name>
<comment type="caution">
    <text evidence="3">The sequence shown here is derived from an EMBL/GenBank/DDBJ whole genome shotgun (WGS) entry which is preliminary data.</text>
</comment>
<evidence type="ECO:0000256" key="2">
    <source>
        <dbReference type="SAM" id="MobiDB-lite"/>
    </source>
</evidence>
<organism evidence="3 4">
    <name type="scientific">Pseudonocardia kongjuensis</name>
    <dbReference type="NCBI Taxonomy" id="102227"/>
    <lineage>
        <taxon>Bacteria</taxon>
        <taxon>Bacillati</taxon>
        <taxon>Actinomycetota</taxon>
        <taxon>Actinomycetes</taxon>
        <taxon>Pseudonocardiales</taxon>
        <taxon>Pseudonocardiaceae</taxon>
        <taxon>Pseudonocardia</taxon>
    </lineage>
</organism>
<evidence type="ECO:0000313" key="3">
    <source>
        <dbReference type="EMBL" id="GAA1399203.1"/>
    </source>
</evidence>
<keyword evidence="4" id="KW-1185">Reference proteome</keyword>
<gene>
    <name evidence="3" type="ORF">GCM10009613_54470</name>
</gene>
<dbReference type="RefSeq" id="WP_344027590.1">
    <property type="nucleotide sequence ID" value="NZ_BAAAJK010000046.1"/>
</dbReference>
<accession>A0ABN1Y6C2</accession>
<dbReference type="Proteomes" id="UP001501414">
    <property type="component" value="Unassembled WGS sequence"/>
</dbReference>
<feature type="region of interest" description="Disordered" evidence="2">
    <location>
        <begin position="275"/>
        <end position="295"/>
    </location>
</feature>
<feature type="coiled-coil region" evidence="1">
    <location>
        <begin position="374"/>
        <end position="417"/>
    </location>
</feature>